<reference evidence="2 3" key="1">
    <citation type="submission" date="2018-06" db="EMBL/GenBank/DDBJ databases">
        <title>Genomic Encyclopedia of Type Strains, Phase I: the one thousand microbial genomes (KMG-I) project.</title>
        <authorList>
            <person name="Kyrpides N."/>
        </authorList>
    </citation>
    <scope>NUCLEOTIDE SEQUENCE [LARGE SCALE GENOMIC DNA]</scope>
    <source>
        <strain evidence="2 3">DSM 19573</strain>
    </source>
</reference>
<dbReference type="AlphaFoldDB" id="A0A318Y0Q5"/>
<name>A0A318Y0Q5_9FIRM</name>
<evidence type="ECO:0000313" key="2">
    <source>
        <dbReference type="EMBL" id="PYG88874.1"/>
    </source>
</evidence>
<protein>
    <recommendedName>
        <fullName evidence="4">DUF4179 domain-containing protein</fullName>
    </recommendedName>
</protein>
<dbReference type="OrthoDB" id="2200485at2"/>
<comment type="caution">
    <text evidence="2">The sequence shown here is derived from an EMBL/GenBank/DDBJ whole genome shotgun (WGS) entry which is preliminary data.</text>
</comment>
<evidence type="ECO:0000256" key="1">
    <source>
        <dbReference type="SAM" id="Phobius"/>
    </source>
</evidence>
<proteinExistence type="predicted"/>
<organism evidence="2 3">
    <name type="scientific">Ruminiclostridium sufflavum DSM 19573</name>
    <dbReference type="NCBI Taxonomy" id="1121337"/>
    <lineage>
        <taxon>Bacteria</taxon>
        <taxon>Bacillati</taxon>
        <taxon>Bacillota</taxon>
        <taxon>Clostridia</taxon>
        <taxon>Eubacteriales</taxon>
        <taxon>Oscillospiraceae</taxon>
        <taxon>Ruminiclostridium</taxon>
    </lineage>
</organism>
<evidence type="ECO:0008006" key="4">
    <source>
        <dbReference type="Google" id="ProtNLM"/>
    </source>
</evidence>
<keyword evidence="1" id="KW-1133">Transmembrane helix</keyword>
<keyword evidence="3" id="KW-1185">Reference proteome</keyword>
<dbReference type="Proteomes" id="UP000248132">
    <property type="component" value="Unassembled WGS sequence"/>
</dbReference>
<evidence type="ECO:0000313" key="3">
    <source>
        <dbReference type="Proteomes" id="UP000248132"/>
    </source>
</evidence>
<keyword evidence="1" id="KW-0472">Membrane</keyword>
<dbReference type="EMBL" id="QKMR01000005">
    <property type="protein sequence ID" value="PYG88874.1"/>
    <property type="molecule type" value="Genomic_DNA"/>
</dbReference>
<gene>
    <name evidence="2" type="ORF">LY28_01238</name>
</gene>
<dbReference type="RefSeq" id="WP_110461293.1">
    <property type="nucleotide sequence ID" value="NZ_QKMR01000005.1"/>
</dbReference>
<sequence length="320" mass="36375">MNDNIKIAIDSRLSDLEITEDFKAELTQKILLKRKKPVRPLAVMAAACICIVIAITTIAASTIQNNASSFYLRYLSTEQMAIADASAEHYGAEVYFKGLRSDDIYTQYFSINKLVEYYGDNEIRLKAINAIKPFLQNTDKKLSDAAAFSLSILTKTYDNPNIYHLADGSIVFTLFNNYSDYGSYNELWLIKNDELSQFFAFGKPSMYITSIVLSPDKKNIAVTTCSNKSTYLIVFDMENGLISPELIESARFLLARDKKYEIWERIDHENYSGLYSDVKWIDNSTVEFAAGLSYKNTEIIENASVTYNILTKSMKYKLLP</sequence>
<feature type="transmembrane region" description="Helical" evidence="1">
    <location>
        <begin position="41"/>
        <end position="63"/>
    </location>
</feature>
<keyword evidence="1" id="KW-0812">Transmembrane</keyword>
<accession>A0A318Y0Q5</accession>